<dbReference type="PIRSF" id="PIRSF000103">
    <property type="entry name" value="HIBADH"/>
    <property type="match status" value="1"/>
</dbReference>
<dbReference type="PROSITE" id="PS00895">
    <property type="entry name" value="3_HYDROXYISOBUT_DH"/>
    <property type="match status" value="1"/>
</dbReference>
<organism evidence="7 8">
    <name type="scientific">Oceanibaculum indicum</name>
    <dbReference type="NCBI Taxonomy" id="526216"/>
    <lineage>
        <taxon>Bacteria</taxon>
        <taxon>Pseudomonadati</taxon>
        <taxon>Pseudomonadota</taxon>
        <taxon>Alphaproteobacteria</taxon>
        <taxon>Rhodospirillales</taxon>
        <taxon>Oceanibaculaceae</taxon>
        <taxon>Oceanibaculum</taxon>
    </lineage>
</organism>
<comment type="caution">
    <text evidence="7">The sequence shown here is derived from an EMBL/GenBank/DDBJ whole genome shotgun (WGS) entry which is preliminary data.</text>
</comment>
<dbReference type="SUPFAM" id="SSF51735">
    <property type="entry name" value="NAD(P)-binding Rossmann-fold domains"/>
    <property type="match status" value="1"/>
</dbReference>
<dbReference type="InterPro" id="IPR006115">
    <property type="entry name" value="6PGDH_NADP-bd"/>
</dbReference>
<keyword evidence="3" id="KW-0520">NAD</keyword>
<dbReference type="SUPFAM" id="SSF48179">
    <property type="entry name" value="6-phosphogluconate dehydrogenase C-terminal domain-like"/>
    <property type="match status" value="1"/>
</dbReference>
<gene>
    <name evidence="7" type="ORF">BCL74_2710</name>
</gene>
<dbReference type="AlphaFoldDB" id="A0A420WB47"/>
<evidence type="ECO:0000259" key="5">
    <source>
        <dbReference type="Pfam" id="PF03446"/>
    </source>
</evidence>
<dbReference type="GO" id="GO:0016054">
    <property type="term" value="P:organic acid catabolic process"/>
    <property type="evidence" value="ECO:0007669"/>
    <property type="project" value="UniProtKB-ARBA"/>
</dbReference>
<evidence type="ECO:0000256" key="2">
    <source>
        <dbReference type="ARBA" id="ARBA00023002"/>
    </source>
</evidence>
<dbReference type="InterPro" id="IPR036291">
    <property type="entry name" value="NAD(P)-bd_dom_sf"/>
</dbReference>
<dbReference type="Proteomes" id="UP000277424">
    <property type="component" value="Unassembled WGS sequence"/>
</dbReference>
<dbReference type="InterPro" id="IPR008927">
    <property type="entry name" value="6-PGluconate_DH-like_C_sf"/>
</dbReference>
<dbReference type="InterPro" id="IPR002204">
    <property type="entry name" value="3-OH-isobutyrate_DH-rel_CS"/>
</dbReference>
<dbReference type="GO" id="GO:0050661">
    <property type="term" value="F:NADP binding"/>
    <property type="evidence" value="ECO:0007669"/>
    <property type="project" value="InterPro"/>
</dbReference>
<dbReference type="PANTHER" id="PTHR43060">
    <property type="entry name" value="3-HYDROXYISOBUTYRATE DEHYDROGENASE-LIKE 1, MITOCHONDRIAL-RELATED"/>
    <property type="match status" value="1"/>
</dbReference>
<evidence type="ECO:0000256" key="1">
    <source>
        <dbReference type="ARBA" id="ARBA00009080"/>
    </source>
</evidence>
<evidence type="ECO:0000313" key="8">
    <source>
        <dbReference type="Proteomes" id="UP000277424"/>
    </source>
</evidence>
<proteinExistence type="inferred from homology"/>
<comment type="similarity">
    <text evidence="1">Belongs to the HIBADH-related family.</text>
</comment>
<feature type="active site" evidence="4">
    <location>
        <position position="172"/>
    </location>
</feature>
<dbReference type="EMBL" id="RBIG01000003">
    <property type="protein sequence ID" value="RKQ68234.1"/>
    <property type="molecule type" value="Genomic_DNA"/>
</dbReference>
<evidence type="ECO:0000256" key="4">
    <source>
        <dbReference type="PIRSR" id="PIRSR000103-1"/>
    </source>
</evidence>
<dbReference type="Pfam" id="PF03446">
    <property type="entry name" value="NAD_binding_2"/>
    <property type="match status" value="1"/>
</dbReference>
<accession>A0A420WB47</accession>
<evidence type="ECO:0000259" key="6">
    <source>
        <dbReference type="Pfam" id="PF14833"/>
    </source>
</evidence>
<dbReference type="InterPro" id="IPR029154">
    <property type="entry name" value="HIBADH-like_NADP-bd"/>
</dbReference>
<dbReference type="InterPro" id="IPR015815">
    <property type="entry name" value="HIBADH-related"/>
</dbReference>
<dbReference type="GO" id="GO:0016491">
    <property type="term" value="F:oxidoreductase activity"/>
    <property type="evidence" value="ECO:0007669"/>
    <property type="project" value="UniProtKB-KW"/>
</dbReference>
<sequence>MAEKIGFIGLGVMGNGMARNLLKAGFDVTVWTRDAAKAETFKGLGASVAATPKALAAACKLVISCVPDSAAVHGIALGEDGLAAEGWKGGLLVDCSTIAPFEAQEIATSLKEAGADFLDAPISGGKKGADEGTLTIMIGGEEAVVARAQPAFAAMGKNIHHVGPQGAGQALKACNQLMVAVNLMGVCEAVAIARAAGIDPKVMREVVSTGTGRSGVLEGHGLRYLEGTLQGGFRAALMKKDLGIATAVGAHYGRYQPATGLAHQLMTGLCNAGHADLDNAALGLLYDKLNGWQGDAS</sequence>
<reference evidence="7 8" key="1">
    <citation type="submission" date="2018-10" db="EMBL/GenBank/DDBJ databases">
        <title>Comparative analysis of microorganisms from saline springs in Andes Mountain Range, Colombia.</title>
        <authorList>
            <person name="Rubin E."/>
        </authorList>
    </citation>
    <scope>NUCLEOTIDE SEQUENCE [LARGE SCALE GENOMIC DNA]</scope>
    <source>
        <strain evidence="7 8">USBA 36</strain>
    </source>
</reference>
<dbReference type="OrthoDB" id="9812907at2"/>
<evidence type="ECO:0000313" key="7">
    <source>
        <dbReference type="EMBL" id="RKQ68234.1"/>
    </source>
</evidence>
<evidence type="ECO:0000256" key="3">
    <source>
        <dbReference type="ARBA" id="ARBA00023027"/>
    </source>
</evidence>
<dbReference type="GO" id="GO:0051287">
    <property type="term" value="F:NAD binding"/>
    <property type="evidence" value="ECO:0007669"/>
    <property type="project" value="InterPro"/>
</dbReference>
<dbReference type="Pfam" id="PF14833">
    <property type="entry name" value="NAD_binding_11"/>
    <property type="match status" value="1"/>
</dbReference>
<feature type="domain" description="6-phosphogluconate dehydrogenase NADP-binding" evidence="5">
    <location>
        <begin position="4"/>
        <end position="163"/>
    </location>
</feature>
<dbReference type="InterPro" id="IPR013328">
    <property type="entry name" value="6PGD_dom2"/>
</dbReference>
<dbReference type="PANTHER" id="PTHR43060:SF15">
    <property type="entry name" value="3-HYDROXYISOBUTYRATE DEHYDROGENASE-LIKE 1, MITOCHONDRIAL-RELATED"/>
    <property type="match status" value="1"/>
</dbReference>
<dbReference type="RefSeq" id="WP_121220790.1">
    <property type="nucleotide sequence ID" value="NZ_RBIG01000003.1"/>
</dbReference>
<dbReference type="Gene3D" id="3.40.50.720">
    <property type="entry name" value="NAD(P)-binding Rossmann-like Domain"/>
    <property type="match status" value="1"/>
</dbReference>
<protein>
    <submittedName>
        <fullName evidence="7">2-hydroxy-3-oxopropionate reductase</fullName>
    </submittedName>
</protein>
<keyword evidence="2" id="KW-0560">Oxidoreductase</keyword>
<feature type="domain" description="3-hydroxyisobutyrate dehydrogenase-like NAD-binding" evidence="6">
    <location>
        <begin position="166"/>
        <end position="282"/>
    </location>
</feature>
<name>A0A420WB47_9PROT</name>
<dbReference type="Gene3D" id="1.10.1040.10">
    <property type="entry name" value="N-(1-d-carboxylethyl)-l-norvaline Dehydrogenase, domain 2"/>
    <property type="match status" value="1"/>
</dbReference>